<gene>
    <name evidence="2" type="ORF">L613_001300000420</name>
</gene>
<dbReference type="Proteomes" id="UP000321583">
    <property type="component" value="Unassembled WGS sequence"/>
</dbReference>
<name>A0A562E2Y9_9GAMM</name>
<keyword evidence="1" id="KW-0472">Membrane</keyword>
<comment type="caution">
    <text evidence="2">The sequence shown here is derived from an EMBL/GenBank/DDBJ whole genome shotgun (WGS) entry which is preliminary data.</text>
</comment>
<keyword evidence="1" id="KW-0812">Transmembrane</keyword>
<evidence type="ECO:0000313" key="2">
    <source>
        <dbReference type="EMBL" id="TWH16210.1"/>
    </source>
</evidence>
<dbReference type="EMBL" id="VLJS01000035">
    <property type="protein sequence ID" value="TWH16210.1"/>
    <property type="molecule type" value="Genomic_DNA"/>
</dbReference>
<organism evidence="2 3">
    <name type="scientific">Pseudoxanthomonas taiwanensis J19</name>
    <dbReference type="NCBI Taxonomy" id="935569"/>
    <lineage>
        <taxon>Bacteria</taxon>
        <taxon>Pseudomonadati</taxon>
        <taxon>Pseudomonadota</taxon>
        <taxon>Gammaproteobacteria</taxon>
        <taxon>Lysobacterales</taxon>
        <taxon>Lysobacteraceae</taxon>
        <taxon>Pseudoxanthomonas</taxon>
    </lineage>
</organism>
<keyword evidence="3" id="KW-1185">Reference proteome</keyword>
<evidence type="ECO:0000256" key="1">
    <source>
        <dbReference type="SAM" id="Phobius"/>
    </source>
</evidence>
<feature type="transmembrane region" description="Helical" evidence="1">
    <location>
        <begin position="57"/>
        <end position="78"/>
    </location>
</feature>
<reference evidence="2 3" key="1">
    <citation type="submission" date="2019-07" db="EMBL/GenBank/DDBJ databases">
        <title>Genome sequencing of lignin-degrading bacterial isolates.</title>
        <authorList>
            <person name="Gladden J."/>
        </authorList>
    </citation>
    <scope>NUCLEOTIDE SEQUENCE [LARGE SCALE GENOMIC DNA]</scope>
    <source>
        <strain evidence="2 3">J19</strain>
    </source>
</reference>
<feature type="transmembrane region" description="Helical" evidence="1">
    <location>
        <begin position="128"/>
        <end position="145"/>
    </location>
</feature>
<proteinExistence type="predicted"/>
<accession>A0A562E2Y9</accession>
<protein>
    <submittedName>
        <fullName evidence="2">Uncharacterized protein</fullName>
    </submittedName>
</protein>
<keyword evidence="1" id="KW-1133">Transmembrane helix</keyword>
<dbReference type="AlphaFoldDB" id="A0A562E2Y9"/>
<sequence>MDAERNPYLAPASGPPAPQAAVAARLRQAVGCYVAAYVLELPTWVALALEAPADRRLAYAISTACLLLGMGLFVAWIARLLLQGSWRARRWVLAWTVVEAGLLAYTLWPPLAPDAELALELARVLVRIAAGVLLVLPGMGGRFRLPADPRS</sequence>
<feature type="transmembrane region" description="Helical" evidence="1">
    <location>
        <begin position="90"/>
        <end position="108"/>
    </location>
</feature>
<evidence type="ECO:0000313" key="3">
    <source>
        <dbReference type="Proteomes" id="UP000321583"/>
    </source>
</evidence>
<dbReference type="RefSeq" id="WP_019397842.1">
    <property type="nucleotide sequence ID" value="NZ_VLJS01000035.1"/>
</dbReference>